<dbReference type="EMBL" id="KV425669">
    <property type="protein sequence ID" value="KZT18634.1"/>
    <property type="molecule type" value="Genomic_DNA"/>
</dbReference>
<evidence type="ECO:0000313" key="2">
    <source>
        <dbReference type="EMBL" id="KZT18634.1"/>
    </source>
</evidence>
<gene>
    <name evidence="2" type="ORF">NEOLEDRAFT_1246353</name>
</gene>
<keyword evidence="3" id="KW-1185">Reference proteome</keyword>
<name>A0A165MQB2_9AGAM</name>
<organism evidence="2 3">
    <name type="scientific">Neolentinus lepideus HHB14362 ss-1</name>
    <dbReference type="NCBI Taxonomy" id="1314782"/>
    <lineage>
        <taxon>Eukaryota</taxon>
        <taxon>Fungi</taxon>
        <taxon>Dikarya</taxon>
        <taxon>Basidiomycota</taxon>
        <taxon>Agaricomycotina</taxon>
        <taxon>Agaricomycetes</taxon>
        <taxon>Gloeophyllales</taxon>
        <taxon>Gloeophyllaceae</taxon>
        <taxon>Neolentinus</taxon>
    </lineage>
</organism>
<dbReference type="InParanoid" id="A0A165MQB2"/>
<protein>
    <submittedName>
        <fullName evidence="2">Uncharacterized protein</fullName>
    </submittedName>
</protein>
<proteinExistence type="predicted"/>
<feature type="coiled-coil region" evidence="1">
    <location>
        <begin position="137"/>
        <end position="171"/>
    </location>
</feature>
<sequence>MDNGIATHGSLEPLHAAYEQKQWPDLADTEPPFSVNSDIHRGYTKAPCHLRLGQSTSVGLSLATAPPHTHEDDDNTASVSVKGVDEWDEFELLKPPSQPGSGSLVTHSEVTLVDQQDRAYLAPAGQYEDVIGYHDFLNDLRAMREERELELEAIRRESSEIQHDLLRAREEIQSCLDEVNGVLADLPVSITGDSAREIPSTLATSESVTSQLLPACIQDDDSWKSDILDGSMRTAQELAEEEQRTSEDASEDEVEAVVGLKPQATVESPILDEEALDVLWRNGFLEHLTATDPSLLGDRDYPIGAFDGGTMDDERLETEEQCEEALKRYDEEDEEEQYGEEDTSDNLVEGVVDPLPETVIHSSILNTQELTAFVTSDVPGNFTAADPSGRDYTSENDALRGVSWDEGRMRTEEQCEEAWACRGDEGNEEVEMEIHEAPLPLPDQPEGEDDDGHVDMDVDDEDYRQCFPVKISLSNQSTADVPTAETSLTSSTAQLSMSSCTGLDSQSMTAVETSQQATACDSDSSIGEQANEKCMDNGIATHGSLEPLHAAYEQKQWPDLTDTKPPFSDLPVSCSS</sequence>
<accession>A0A165MQB2</accession>
<evidence type="ECO:0000313" key="3">
    <source>
        <dbReference type="Proteomes" id="UP000076761"/>
    </source>
</evidence>
<reference evidence="2 3" key="1">
    <citation type="journal article" date="2016" name="Mol. Biol. Evol.">
        <title>Comparative Genomics of Early-Diverging Mushroom-Forming Fungi Provides Insights into the Origins of Lignocellulose Decay Capabilities.</title>
        <authorList>
            <person name="Nagy L.G."/>
            <person name="Riley R."/>
            <person name="Tritt A."/>
            <person name="Adam C."/>
            <person name="Daum C."/>
            <person name="Floudas D."/>
            <person name="Sun H."/>
            <person name="Yadav J.S."/>
            <person name="Pangilinan J."/>
            <person name="Larsson K.H."/>
            <person name="Matsuura K."/>
            <person name="Barry K."/>
            <person name="Labutti K."/>
            <person name="Kuo R."/>
            <person name="Ohm R.A."/>
            <person name="Bhattacharya S.S."/>
            <person name="Shirouzu T."/>
            <person name="Yoshinaga Y."/>
            <person name="Martin F.M."/>
            <person name="Grigoriev I.V."/>
            <person name="Hibbett D.S."/>
        </authorList>
    </citation>
    <scope>NUCLEOTIDE SEQUENCE [LARGE SCALE GENOMIC DNA]</scope>
    <source>
        <strain evidence="2 3">HHB14362 ss-1</strain>
    </source>
</reference>
<dbReference type="Proteomes" id="UP000076761">
    <property type="component" value="Unassembled WGS sequence"/>
</dbReference>
<dbReference type="AlphaFoldDB" id="A0A165MQB2"/>
<evidence type="ECO:0000256" key="1">
    <source>
        <dbReference type="SAM" id="Coils"/>
    </source>
</evidence>
<keyword evidence="1" id="KW-0175">Coiled coil</keyword>